<dbReference type="InterPro" id="IPR005144">
    <property type="entry name" value="ATP-cone_dom"/>
</dbReference>
<evidence type="ECO:0000256" key="7">
    <source>
        <dbReference type="ARBA" id="ARBA00023116"/>
    </source>
</evidence>
<feature type="compositionally biased region" description="Acidic residues" evidence="10">
    <location>
        <begin position="2076"/>
        <end position="2103"/>
    </location>
</feature>
<organism evidence="13 14">
    <name type="scientific">Symbiodinium microadriaticum</name>
    <name type="common">Dinoflagellate</name>
    <name type="synonym">Zooxanthella microadriatica</name>
    <dbReference type="NCBI Taxonomy" id="2951"/>
    <lineage>
        <taxon>Eukaryota</taxon>
        <taxon>Sar</taxon>
        <taxon>Alveolata</taxon>
        <taxon>Dinophyceae</taxon>
        <taxon>Suessiales</taxon>
        <taxon>Symbiodiniaceae</taxon>
        <taxon>Symbiodinium</taxon>
    </lineage>
</organism>
<evidence type="ECO:0000256" key="8">
    <source>
        <dbReference type="PROSITE-ProRule" id="PRU00492"/>
    </source>
</evidence>
<evidence type="ECO:0000256" key="5">
    <source>
        <dbReference type="ARBA" id="ARBA00022840"/>
    </source>
</evidence>
<evidence type="ECO:0000256" key="6">
    <source>
        <dbReference type="ARBA" id="ARBA00023002"/>
    </source>
</evidence>
<dbReference type="InterPro" id="IPR039718">
    <property type="entry name" value="Rrm1"/>
</dbReference>
<sequence length="2103" mass="223772">MTVTITSSGGIDDDDVSGDGGYKGCHEGDHGRRRHGYDGDEDDDDAAADDDGNGDAGDCYGDDADEVVIPVDDDGDDEGESFHVDDGITVGDADGYSSACRSHIQGNAVESEGEQQREREAEAEAEGERGYMGLTVCFEVLWTIIASVHAMAVSVTVTLLSGTQATVALPGDATVADLRQKAQKDLEAPLGKLISASGTLLGGSGTLAQSGVLDGDTITAITQSVAVAASAGAFALIRADGSVVTWGCPARGGDSSAVQAKLYDVMQIQAADSGFAALREAASWAFAALRSDGTVVTWGDSDMGFSAITASGHVVSWGFEDENYWGRMPNFHNTMLTDVDQFQGCGSSWAAVSKDGVLVAWDIYDPELRSMPGVACVQVVCGFDERLAFAALRRDGSVVTWGRPVGRYSKTVKDQLVNVVQIQASSLAFAALRSDGSVVTWGDGRAADARAVQSQLQNVKAIQANLHAFAALREDGSVVAWGAVGSGGCTGAVQGQLKNVTCIQANNAAFAAIRADGSVVTWGSPAFGGDSKRVKEQLGRSREDDEILLQALAEAAAARAAKAKTKKAKAKAKPRAKPKAKAKAKRKAKAKAKAKAKPKAKAKAKAKAKVNPGRHLVICGHNGAGKSSIFRCLGGLWPVVIDPVLDGFHSGITTAQIDELAAETCAYMSQKHPDFSILAARIAVSNLHKNTSDSFAETCRALHEYRDKQGRQASLISEEVAKFVRENAGELDEAIVYKRDYDYDYFGFKTLEKSYLLRVHGRIVERTFSGSVEKAIETYDLMSRRLYTHATPTLFNSGTPCPQMSSCFLLKMKEDSIDGIYDTLRQCALISKSAGGIGVAISNTRAKGSYIRGTNGYSNGLVPMLRNFNETARYVDQGGGYGRLKFALIRTATVKADLDERVAVLKRRAEIALEVGKGRLVDSSGCVLDVDAPIKRARLRNGDLLSLHIGRVQVQATFSAFAAVLGDGSVVTWGDPAQGGDSSAVQAQLKNAQQIQATRWAFAAILGDGSVVTWGRADCGGDGSSVQGRLKTVLHVQASKRAFAAILGDGSVVTWGDANCGGDSSSVQGRLKTVLQVQEAGLGNGGAFAAILADGSVVTWGNAGYGGDSSAVQKQLNNAQQIQATRFAFAAILADGSVVTWGDAGYGSDSGAVQRQLKNVQQIQASDGAFAAIVGDGSVMTWGRVVLGGDSSAVQAQLKNVRQIQATRWAFAAILCDGSVVTWGHADRGGDSTAVQAQLKNVQQIQATDYAFAAILGDGSVVTWGGSSFGGDSSSVQDQLKNVQQIQALPLAFAAILRDGSVVIIWGLEEESEEEEVQIAQEEEDSEERTEDEYANPCKRKGSFAMYLEPWHADVLDFLELRKNHGKEEQRARDLFYGLWVPDLFMRRVKDNQDWTLFCPNEAFDETTGKGLMDVWGEEFDRLYEQLEQAGKGRKTMKAQQLWFRILEAQMETGTPYMLYKDAANSKSNQQNLGTIHSSNLCTEIIEYTSEDEVAVCNLASVALSAFAKEGQGFDFQGLYEVTKVATRNLNLVIDRNHYPIPEARKSNMRHRPIGLGVQGLADAFLILRMPFESDEARQLNEDIFETIYFAACEASCELAKRDGPYETFPGSPASQGKLQFDLWGRKPKSGRWDWDGLKALEVGKGRLVDDSGGVLDVCAPIKRARLQDGDSLVLHISRVQVQVSSLAFAAILGDGSVVTWGDANCGGDSSAVQHHLKNVQQIQATGDAFAAILGDGSVVTWGDSENGGDSSSVHAQLQNVQQMQASRGAFAAVLADGSVVTWGNSLYGGDSSAVQDQLRNVQQIQATRYAFAAILGDGSVVTWGSADHGGDSSAVQDQLKNVQQIQATYFAFAAILGDGSVATWGEHGSGGDSSAVQAQLKNVQQIQACGYALAAICGDGSVVTWGGADYGGDSSSVRAQLQNVQQIQATYRTFSAILGDGSVVTWGSADHGADSSAVQDQLKNVQQIQATRYAFAAILGDGSVVTWGSADHGADSSAVQHQLKNVQQIQATSSAFAAVLGDGSVVTWGDAECGGCSRDVQDQLKTVQQVQAFGLGDAFAAILGDGSVVTWGRVDEEDEEDEEEELQEEEEEADDEEDQELM</sequence>
<evidence type="ECO:0000256" key="10">
    <source>
        <dbReference type="SAM" id="MobiDB-lite"/>
    </source>
</evidence>
<feature type="compositionally biased region" description="Basic and acidic residues" evidence="10">
    <location>
        <begin position="114"/>
        <end position="126"/>
    </location>
</feature>
<feature type="compositionally biased region" description="Acidic residues" evidence="10">
    <location>
        <begin position="60"/>
        <end position="79"/>
    </location>
</feature>
<dbReference type="PROSITE" id="PS50053">
    <property type="entry name" value="UBIQUITIN_2"/>
    <property type="match status" value="1"/>
</dbReference>
<evidence type="ECO:0000256" key="1">
    <source>
        <dbReference type="ARBA" id="ARBA00010406"/>
    </source>
</evidence>
<dbReference type="SUPFAM" id="SSF52540">
    <property type="entry name" value="P-loop containing nucleoside triphosphate hydrolases"/>
    <property type="match status" value="1"/>
</dbReference>
<comment type="similarity">
    <text evidence="1 9">Belongs to the ribonucleoside diphosphate reductase large chain family.</text>
</comment>
<feature type="region of interest" description="Disordered" evidence="10">
    <location>
        <begin position="107"/>
        <end position="126"/>
    </location>
</feature>
<keyword evidence="5 8" id="KW-0067">ATP-binding</keyword>
<dbReference type="InterPro" id="IPR009091">
    <property type="entry name" value="RCC1/BLIP-II"/>
</dbReference>
<evidence type="ECO:0000259" key="11">
    <source>
        <dbReference type="PROSITE" id="PS50053"/>
    </source>
</evidence>
<reference evidence="13 14" key="1">
    <citation type="submission" date="2016-02" db="EMBL/GenBank/DDBJ databases">
        <title>Genome analysis of coral dinoflagellate symbionts highlights evolutionary adaptations to a symbiotic lifestyle.</title>
        <authorList>
            <person name="Aranda M."/>
            <person name="Li Y."/>
            <person name="Liew Y.J."/>
            <person name="Baumgarten S."/>
            <person name="Simakov O."/>
            <person name="Wilson M."/>
            <person name="Piel J."/>
            <person name="Ashoor H."/>
            <person name="Bougouffa S."/>
            <person name="Bajic V.B."/>
            <person name="Ryu T."/>
            <person name="Ravasi T."/>
            <person name="Bayer T."/>
            <person name="Micklem G."/>
            <person name="Kim H."/>
            <person name="Bhak J."/>
            <person name="Lajeunesse T.C."/>
            <person name="Voolstra C.R."/>
        </authorList>
    </citation>
    <scope>NUCLEOTIDE SEQUENCE [LARGE SCALE GENOMIC DNA]</scope>
    <source>
        <strain evidence="13 14">CCMP2467</strain>
    </source>
</reference>
<dbReference type="GO" id="GO:0005971">
    <property type="term" value="C:ribonucleoside-diphosphate reductase complex"/>
    <property type="evidence" value="ECO:0007669"/>
    <property type="project" value="TreeGrafter"/>
</dbReference>
<keyword evidence="6 9" id="KW-0560">Oxidoreductase</keyword>
<dbReference type="SUPFAM" id="SSF50985">
    <property type="entry name" value="RCC1/BLIP-II"/>
    <property type="match status" value="4"/>
</dbReference>
<comment type="caution">
    <text evidence="13">The sequence shown here is derived from an EMBL/GenBank/DDBJ whole genome shotgun (WGS) entry which is preliminary data.</text>
</comment>
<dbReference type="UniPathway" id="UPA00326"/>
<evidence type="ECO:0000259" key="12">
    <source>
        <dbReference type="PROSITE" id="PS51161"/>
    </source>
</evidence>
<dbReference type="GO" id="GO:0005524">
    <property type="term" value="F:ATP binding"/>
    <property type="evidence" value="ECO:0007669"/>
    <property type="project" value="UniProtKB-UniRule"/>
</dbReference>
<dbReference type="SUPFAM" id="SSF54236">
    <property type="entry name" value="Ubiquitin-like"/>
    <property type="match status" value="1"/>
</dbReference>
<evidence type="ECO:0000256" key="9">
    <source>
        <dbReference type="RuleBase" id="RU003410"/>
    </source>
</evidence>
<name>A0A1Q9E360_SYMMI</name>
<keyword evidence="3" id="KW-0021">Allosteric enzyme</keyword>
<dbReference type="InterPro" id="IPR013346">
    <property type="entry name" value="NrdE_NrdA_C"/>
</dbReference>
<feature type="region of interest" description="Disordered" evidence="10">
    <location>
        <begin position="1314"/>
        <end position="1335"/>
    </location>
</feature>
<dbReference type="PRINTS" id="PR01183">
    <property type="entry name" value="RIBORDTASEM1"/>
</dbReference>
<dbReference type="InterPro" id="IPR013509">
    <property type="entry name" value="RNR_lsu_N"/>
</dbReference>
<keyword evidence="7 9" id="KW-0215">Deoxyribonucleotide synthesis</keyword>
<dbReference type="InterPro" id="IPR000788">
    <property type="entry name" value="RNR_lg_C"/>
</dbReference>
<dbReference type="GO" id="GO:0009263">
    <property type="term" value="P:deoxyribonucleotide biosynthetic process"/>
    <property type="evidence" value="ECO:0007669"/>
    <property type="project" value="UniProtKB-KW"/>
</dbReference>
<evidence type="ECO:0000256" key="4">
    <source>
        <dbReference type="ARBA" id="ARBA00022741"/>
    </source>
</evidence>
<evidence type="ECO:0000313" key="14">
    <source>
        <dbReference type="Proteomes" id="UP000186817"/>
    </source>
</evidence>
<dbReference type="Pfam" id="PF02867">
    <property type="entry name" value="Ribonuc_red_lgC"/>
    <property type="match status" value="2"/>
</dbReference>
<evidence type="ECO:0000256" key="2">
    <source>
        <dbReference type="ARBA" id="ARBA00012274"/>
    </source>
</evidence>
<evidence type="ECO:0000313" key="13">
    <source>
        <dbReference type="EMBL" id="OLQ01839.1"/>
    </source>
</evidence>
<evidence type="ECO:0000256" key="3">
    <source>
        <dbReference type="ARBA" id="ARBA00022533"/>
    </source>
</evidence>
<dbReference type="PANTHER" id="PTHR11573">
    <property type="entry name" value="RIBONUCLEOSIDE-DIPHOSPHATE REDUCTASE LARGE CHAIN"/>
    <property type="match status" value="1"/>
</dbReference>
<accession>A0A1Q9E360</accession>
<dbReference type="EC" id="1.17.4.1" evidence="2 9"/>
<dbReference type="SUPFAM" id="SSF48168">
    <property type="entry name" value="R1 subunit of ribonucleotide reductase, N-terminal domain"/>
    <property type="match status" value="1"/>
</dbReference>
<gene>
    <name evidence="13" type="primary">RNR1</name>
    <name evidence="13" type="ORF">AK812_SmicGene15359</name>
</gene>
<feature type="domain" description="Ubiquitin-like" evidence="11">
    <location>
        <begin position="153"/>
        <end position="223"/>
    </location>
</feature>
<dbReference type="InterPro" id="IPR027417">
    <property type="entry name" value="P-loop_NTPase"/>
</dbReference>
<proteinExistence type="inferred from homology"/>
<feature type="domain" description="ATP-cone" evidence="12">
    <location>
        <begin position="605"/>
        <end position="693"/>
    </location>
</feature>
<feature type="compositionally biased region" description="Acidic residues" evidence="10">
    <location>
        <begin position="39"/>
        <end position="53"/>
    </location>
</feature>
<comment type="catalytic activity">
    <reaction evidence="9">
        <text>a 2'-deoxyribonucleoside 5'-diphosphate + [thioredoxin]-disulfide + H2O = a ribonucleoside 5'-diphosphate + [thioredoxin]-dithiol</text>
        <dbReference type="Rhea" id="RHEA:23252"/>
        <dbReference type="Rhea" id="RHEA-COMP:10698"/>
        <dbReference type="Rhea" id="RHEA-COMP:10700"/>
        <dbReference type="ChEBI" id="CHEBI:15377"/>
        <dbReference type="ChEBI" id="CHEBI:29950"/>
        <dbReference type="ChEBI" id="CHEBI:50058"/>
        <dbReference type="ChEBI" id="CHEBI:57930"/>
        <dbReference type="ChEBI" id="CHEBI:73316"/>
        <dbReference type="EC" id="1.17.4.1"/>
    </reaction>
</comment>
<dbReference type="InterPro" id="IPR000626">
    <property type="entry name" value="Ubiquitin-like_dom"/>
</dbReference>
<protein>
    <recommendedName>
        <fullName evidence="2 9">Ribonucleoside-diphosphate reductase</fullName>
        <ecNumber evidence="2 9">1.17.4.1</ecNumber>
    </recommendedName>
</protein>
<feature type="region of interest" description="Disordered" evidence="10">
    <location>
        <begin position="1"/>
        <end position="82"/>
    </location>
</feature>
<dbReference type="Gene3D" id="3.20.70.20">
    <property type="match status" value="2"/>
</dbReference>
<dbReference type="NCBIfam" id="TIGR02506">
    <property type="entry name" value="NrdE_NrdA"/>
    <property type="match status" value="1"/>
</dbReference>
<comment type="function">
    <text evidence="9">Provides the precursors necessary for DNA synthesis. Catalyzes the biosynthesis of deoxyribonucleotides from the corresponding ribonucleotides.</text>
</comment>
<dbReference type="InterPro" id="IPR008926">
    <property type="entry name" value="RNR_R1-su_N"/>
</dbReference>
<dbReference type="PROSITE" id="PS51161">
    <property type="entry name" value="ATP_CONE"/>
    <property type="match status" value="1"/>
</dbReference>
<keyword evidence="14" id="KW-1185">Reference proteome</keyword>
<dbReference type="GO" id="GO:0004748">
    <property type="term" value="F:ribonucleoside-diphosphate reductase activity, thioredoxin disulfide as acceptor"/>
    <property type="evidence" value="ECO:0007669"/>
    <property type="project" value="UniProtKB-EC"/>
</dbReference>
<feature type="compositionally biased region" description="Acidic residues" evidence="10">
    <location>
        <begin position="1314"/>
        <end position="1334"/>
    </location>
</feature>
<dbReference type="InterPro" id="IPR029071">
    <property type="entry name" value="Ubiquitin-like_domsf"/>
</dbReference>
<feature type="region of interest" description="Disordered" evidence="10">
    <location>
        <begin position="2073"/>
        <end position="2103"/>
    </location>
</feature>
<dbReference type="PANTHER" id="PTHR11573:SF6">
    <property type="entry name" value="RIBONUCLEOSIDE-DIPHOSPHATE REDUCTASE LARGE SUBUNIT"/>
    <property type="match status" value="1"/>
</dbReference>
<dbReference type="EMBL" id="LSRX01000279">
    <property type="protein sequence ID" value="OLQ01839.1"/>
    <property type="molecule type" value="Genomic_DNA"/>
</dbReference>
<keyword evidence="4 8" id="KW-0547">Nucleotide-binding</keyword>
<dbReference type="CDD" id="cd17039">
    <property type="entry name" value="Ubl_ubiquitin_like"/>
    <property type="match status" value="1"/>
</dbReference>
<dbReference type="Pfam" id="PF00317">
    <property type="entry name" value="Ribonuc_red_lgN"/>
    <property type="match status" value="1"/>
</dbReference>
<dbReference type="Proteomes" id="UP000186817">
    <property type="component" value="Unassembled WGS sequence"/>
</dbReference>
<dbReference type="OrthoDB" id="449339at2759"/>
<dbReference type="Gene3D" id="2.130.10.30">
    <property type="entry name" value="Regulator of chromosome condensation 1/beta-lactamase-inhibitor protein II"/>
    <property type="match status" value="7"/>
</dbReference>
<dbReference type="SUPFAM" id="SSF51998">
    <property type="entry name" value="PFL-like glycyl radical enzymes"/>
    <property type="match status" value="2"/>
</dbReference>